<dbReference type="AlphaFoldDB" id="A0A371IG57"/>
<proteinExistence type="predicted"/>
<protein>
    <submittedName>
        <fullName evidence="1">Uncharacterized protein</fullName>
    </submittedName>
</protein>
<dbReference type="EMBL" id="QJKJ01000165">
    <property type="protein sequence ID" value="RDY13973.1"/>
    <property type="molecule type" value="Genomic_DNA"/>
</dbReference>
<reference evidence="1" key="1">
    <citation type="submission" date="2018-05" db="EMBL/GenBank/DDBJ databases">
        <title>Draft genome of Mucuna pruriens seed.</title>
        <authorList>
            <person name="Nnadi N.E."/>
            <person name="Vos R."/>
            <person name="Hasami M.H."/>
            <person name="Devisetty U.K."/>
            <person name="Aguiy J.C."/>
        </authorList>
    </citation>
    <scope>NUCLEOTIDE SEQUENCE [LARGE SCALE GENOMIC DNA]</scope>
    <source>
        <strain evidence="1">JCA_2017</strain>
    </source>
</reference>
<dbReference type="Proteomes" id="UP000257109">
    <property type="component" value="Unassembled WGS sequence"/>
</dbReference>
<name>A0A371IG57_MUCPR</name>
<comment type="caution">
    <text evidence="1">The sequence shown here is derived from an EMBL/GenBank/DDBJ whole genome shotgun (WGS) entry which is preliminary data.</text>
</comment>
<feature type="non-terminal residue" evidence="1">
    <location>
        <position position="1"/>
    </location>
</feature>
<organism evidence="1 2">
    <name type="scientific">Mucuna pruriens</name>
    <name type="common">Velvet bean</name>
    <name type="synonym">Dolichos pruriens</name>
    <dbReference type="NCBI Taxonomy" id="157652"/>
    <lineage>
        <taxon>Eukaryota</taxon>
        <taxon>Viridiplantae</taxon>
        <taxon>Streptophyta</taxon>
        <taxon>Embryophyta</taxon>
        <taxon>Tracheophyta</taxon>
        <taxon>Spermatophyta</taxon>
        <taxon>Magnoliopsida</taxon>
        <taxon>eudicotyledons</taxon>
        <taxon>Gunneridae</taxon>
        <taxon>Pentapetalae</taxon>
        <taxon>rosids</taxon>
        <taxon>fabids</taxon>
        <taxon>Fabales</taxon>
        <taxon>Fabaceae</taxon>
        <taxon>Papilionoideae</taxon>
        <taxon>50 kb inversion clade</taxon>
        <taxon>NPAAA clade</taxon>
        <taxon>indigoferoid/millettioid clade</taxon>
        <taxon>Phaseoleae</taxon>
        <taxon>Mucuna</taxon>
    </lineage>
</organism>
<dbReference type="OrthoDB" id="1722863at2759"/>
<evidence type="ECO:0000313" key="2">
    <source>
        <dbReference type="Proteomes" id="UP000257109"/>
    </source>
</evidence>
<gene>
    <name evidence="1" type="ORF">CR513_01036</name>
</gene>
<accession>A0A371IG57</accession>
<sequence length="65" mass="7776">MDLDLTLWIKKRILTLENLEEVKIEKWEWYNQMCLIIMKCSILEAFCVQGSSLEKLSNSLPKMKR</sequence>
<evidence type="ECO:0000313" key="1">
    <source>
        <dbReference type="EMBL" id="RDY13973.1"/>
    </source>
</evidence>
<keyword evidence="2" id="KW-1185">Reference proteome</keyword>